<evidence type="ECO:0000313" key="2">
    <source>
        <dbReference type="Proteomes" id="UP000063229"/>
    </source>
</evidence>
<gene>
    <name evidence="1" type="ORF">AWM79_13665</name>
</gene>
<dbReference type="AlphaFoldDB" id="A0A0X1T2K9"/>
<keyword evidence="2" id="KW-1185">Reference proteome</keyword>
<evidence type="ECO:0000313" key="1">
    <source>
        <dbReference type="EMBL" id="AMB86293.1"/>
    </source>
</evidence>
<name>A0A0X1T2K9_PSEAA</name>
<dbReference type="RefSeq" id="WP_017132265.1">
    <property type="nucleotide sequence ID" value="NZ_CP014135.1"/>
</dbReference>
<dbReference type="Proteomes" id="UP000063229">
    <property type="component" value="Chromosome"/>
</dbReference>
<dbReference type="EMBL" id="CP014135">
    <property type="protein sequence ID" value="AMB86293.1"/>
    <property type="molecule type" value="Genomic_DNA"/>
</dbReference>
<dbReference type="KEGG" id="pagb:AWM79_13665"/>
<protein>
    <submittedName>
        <fullName evidence="1">Uncharacterized protein</fullName>
    </submittedName>
</protein>
<accession>A0A0X1T2K9</accession>
<dbReference type="STRING" id="46677.AWM79_13665"/>
<reference evidence="1 2" key="1">
    <citation type="submission" date="2016-01" db="EMBL/GenBank/DDBJ databases">
        <authorList>
            <person name="McClelland M."/>
            <person name="Jain A."/>
            <person name="Saraogi P."/>
            <person name="Mendelson R."/>
            <person name="Westerman R."/>
            <person name="SanMiguel P."/>
            <person name="Csonka L."/>
        </authorList>
    </citation>
    <scope>NUCLEOTIDE SEQUENCE [LARGE SCALE GENOMIC DNA]</scope>
    <source>
        <strain evidence="1 2">NCPPB 2472</strain>
    </source>
</reference>
<organism evidence="1 2">
    <name type="scientific">Pseudomonas agarici</name>
    <dbReference type="NCBI Taxonomy" id="46677"/>
    <lineage>
        <taxon>Bacteria</taxon>
        <taxon>Pseudomonadati</taxon>
        <taxon>Pseudomonadota</taxon>
        <taxon>Gammaproteobacteria</taxon>
        <taxon>Pseudomonadales</taxon>
        <taxon>Pseudomonadaceae</taxon>
        <taxon>Pseudomonas</taxon>
    </lineage>
</organism>
<sequence length="179" mass="20339">MLKSLKWEENQVLSVKVGDNLFTLAQMRINYLMEFFDVFRSNENWGEVDLNKEKIIFCIFVSTKNLKGIFSGQMSSDVVVNSRPIRRRMLSPVFGASGNNGANLIDLADGYTNIGAETVQSSLTIDKDLQLIYDYESCGMAGSPERVLNRLKVYYETGVNWDETKVFLFSDIKPPQPSR</sequence>
<dbReference type="OrthoDB" id="6954833at2"/>
<proteinExistence type="predicted"/>